<protein>
    <submittedName>
        <fullName evidence="4">Dimethylhistidine N-methyltransferase</fullName>
    </submittedName>
</protein>
<evidence type="ECO:0000313" key="5">
    <source>
        <dbReference type="Proteomes" id="UP000053937"/>
    </source>
</evidence>
<feature type="domain" description="Histidine-specific methyltransferase SAM-dependent" evidence="3">
    <location>
        <begin position="30"/>
        <end position="331"/>
    </location>
</feature>
<dbReference type="InterPro" id="IPR035094">
    <property type="entry name" value="EgtD"/>
</dbReference>
<dbReference type="RefSeq" id="WP_059139693.1">
    <property type="nucleotide sequence ID" value="NZ_LMBR01000250.1"/>
</dbReference>
<reference evidence="4 5" key="1">
    <citation type="submission" date="2015-10" db="EMBL/GenBank/DDBJ databases">
        <title>Draft Genome Sequence of Chlorobium limicola strain Frasassi Growing under Artificial Lighting in the Frasassi Cave System.</title>
        <authorList>
            <person name="Mansor M."/>
            <person name="Macalady J."/>
        </authorList>
    </citation>
    <scope>NUCLEOTIDE SEQUENCE [LARGE SCALE GENOMIC DNA]</scope>
    <source>
        <strain evidence="4 5">Frasassi</strain>
    </source>
</reference>
<keyword evidence="2 4" id="KW-0808">Transferase</keyword>
<evidence type="ECO:0000256" key="2">
    <source>
        <dbReference type="ARBA" id="ARBA00022679"/>
    </source>
</evidence>
<sequence>MAYSKTTLLELPIDDIDNHLTEIGFDTTVSEIIAGLTANAKYIQSKYFYDKIGSALFEKITSLNEYYPSRTEKAIISQLPPELIEDLVDIDIIELGCGDHSKISLLMRRIPAETVPGLRYFPIDISRTALEQSIEDLRDLFPALKVKGILADYVHQMHLFPEERKRLFCFFGSTIGNLSREETLDFMQNMGAIMNTGDMLFVGMDRVKNIALLEKAYNDDQLITAMFNKNILRVINGLIKSDFNPDNFEHRAFYNAAFNRIEMHLEATDNISVKSAFIPELIRIKKGETIHTENSHKFEKADILRMGQHAGLAIKNIYSDENELFSLAHYQKK</sequence>
<dbReference type="Proteomes" id="UP000053937">
    <property type="component" value="Unassembled WGS sequence"/>
</dbReference>
<dbReference type="PANTHER" id="PTHR43397:SF1">
    <property type="entry name" value="ERGOTHIONEINE BIOSYNTHESIS PROTEIN 1"/>
    <property type="match status" value="1"/>
</dbReference>
<proteinExistence type="predicted"/>
<dbReference type="InterPro" id="IPR019257">
    <property type="entry name" value="MeTrfase_dom"/>
</dbReference>
<evidence type="ECO:0000256" key="1">
    <source>
        <dbReference type="ARBA" id="ARBA00022603"/>
    </source>
</evidence>
<dbReference type="EMBL" id="LMBR01000250">
    <property type="protein sequence ID" value="KUL20263.1"/>
    <property type="molecule type" value="Genomic_DNA"/>
</dbReference>
<dbReference type="InterPro" id="IPR017804">
    <property type="entry name" value="MeTrfase_EgtD-like"/>
</dbReference>
<dbReference type="GO" id="GO:0008168">
    <property type="term" value="F:methyltransferase activity"/>
    <property type="evidence" value="ECO:0007669"/>
    <property type="project" value="UniProtKB-KW"/>
</dbReference>
<dbReference type="GO" id="GO:0032259">
    <property type="term" value="P:methylation"/>
    <property type="evidence" value="ECO:0007669"/>
    <property type="project" value="UniProtKB-KW"/>
</dbReference>
<keyword evidence="1 4" id="KW-0489">Methyltransferase</keyword>
<dbReference type="NCBIfam" id="TIGR03438">
    <property type="entry name" value="egtD_ergothio"/>
    <property type="match status" value="1"/>
</dbReference>
<dbReference type="Pfam" id="PF10017">
    <property type="entry name" value="Methyltransf_33"/>
    <property type="match status" value="1"/>
</dbReference>
<evidence type="ECO:0000313" key="4">
    <source>
        <dbReference type="EMBL" id="KUL20263.1"/>
    </source>
</evidence>
<organism evidence="4 5">
    <name type="scientific">Chlorobium limicola</name>
    <dbReference type="NCBI Taxonomy" id="1092"/>
    <lineage>
        <taxon>Bacteria</taxon>
        <taxon>Pseudomonadati</taxon>
        <taxon>Chlorobiota</taxon>
        <taxon>Chlorobiia</taxon>
        <taxon>Chlorobiales</taxon>
        <taxon>Chlorobiaceae</taxon>
        <taxon>Chlorobium/Pelodictyon group</taxon>
        <taxon>Chlorobium</taxon>
    </lineage>
</organism>
<keyword evidence="5" id="KW-1185">Reference proteome</keyword>
<accession>A0A101J4X8</accession>
<dbReference type="AlphaFoldDB" id="A0A101J4X8"/>
<gene>
    <name evidence="4" type="ORF">ASB62_09770</name>
</gene>
<dbReference type="PIRSF" id="PIRSF018005">
    <property type="entry name" value="UCP018005"/>
    <property type="match status" value="1"/>
</dbReference>
<comment type="caution">
    <text evidence="4">The sequence shown here is derived from an EMBL/GenBank/DDBJ whole genome shotgun (WGS) entry which is preliminary data.</text>
</comment>
<dbReference type="Gene3D" id="3.40.50.150">
    <property type="entry name" value="Vaccinia Virus protein VP39"/>
    <property type="match status" value="1"/>
</dbReference>
<name>A0A101J4X8_CHLLI</name>
<dbReference type="InterPro" id="IPR029063">
    <property type="entry name" value="SAM-dependent_MTases_sf"/>
</dbReference>
<evidence type="ECO:0000259" key="3">
    <source>
        <dbReference type="Pfam" id="PF10017"/>
    </source>
</evidence>
<dbReference type="PANTHER" id="PTHR43397">
    <property type="entry name" value="ERGOTHIONEINE BIOSYNTHESIS PROTEIN 1"/>
    <property type="match status" value="1"/>
</dbReference>
<dbReference type="InterPro" id="IPR051128">
    <property type="entry name" value="EgtD_Methyltrsf_superfamily"/>
</dbReference>
<dbReference type="OrthoDB" id="5289726at2"/>